<dbReference type="RefSeq" id="WP_195992802.1">
    <property type="nucleotide sequence ID" value="NZ_CAXMZF010000001.1"/>
</dbReference>
<dbReference type="GO" id="GO:0005886">
    <property type="term" value="C:plasma membrane"/>
    <property type="evidence" value="ECO:0007669"/>
    <property type="project" value="UniProtKB-SubCell"/>
</dbReference>
<evidence type="ECO:0000256" key="5">
    <source>
        <dbReference type="ARBA" id="ARBA00022989"/>
    </source>
</evidence>
<proteinExistence type="inferred from homology"/>
<evidence type="ECO:0000256" key="4">
    <source>
        <dbReference type="ARBA" id="ARBA00022692"/>
    </source>
</evidence>
<reference evidence="8" key="1">
    <citation type="submission" date="2023-01" db="EMBL/GenBank/DDBJ databases">
        <title>Human gut microbiome strain richness.</title>
        <authorList>
            <person name="Chen-Liaw A."/>
        </authorList>
    </citation>
    <scope>NUCLEOTIDE SEQUENCE</scope>
    <source>
        <strain evidence="8">1001217st2_G6_1001217B_191108</strain>
    </source>
</reference>
<comment type="subcellular location">
    <subcellularLocation>
        <location evidence="1">Cell membrane</location>
        <topology evidence="1">Multi-pass membrane protein</topology>
    </subcellularLocation>
</comment>
<protein>
    <submittedName>
        <fullName evidence="8">Type IV secretory system conjugative DNA transfer family protein</fullName>
    </submittedName>
</protein>
<gene>
    <name evidence="8" type="ORF">PM738_12895</name>
</gene>
<keyword evidence="4 7" id="KW-0812">Transmembrane</keyword>
<name>A0AB35INC5_9FIRM</name>
<evidence type="ECO:0000256" key="6">
    <source>
        <dbReference type="ARBA" id="ARBA00023136"/>
    </source>
</evidence>
<evidence type="ECO:0000313" key="8">
    <source>
        <dbReference type="EMBL" id="MDB7084703.1"/>
    </source>
</evidence>
<comment type="similarity">
    <text evidence="2">Belongs to the VirD4/TraG family.</text>
</comment>
<organism evidence="8 9">
    <name type="scientific">Thomasclavelia ramosa</name>
    <dbReference type="NCBI Taxonomy" id="1547"/>
    <lineage>
        <taxon>Bacteria</taxon>
        <taxon>Bacillati</taxon>
        <taxon>Bacillota</taxon>
        <taxon>Erysipelotrichia</taxon>
        <taxon>Erysipelotrichales</taxon>
        <taxon>Coprobacillaceae</taxon>
        <taxon>Thomasclavelia</taxon>
    </lineage>
</organism>
<dbReference type="Pfam" id="PF02534">
    <property type="entry name" value="T4SS-DNA_transf"/>
    <property type="match status" value="1"/>
</dbReference>
<dbReference type="SUPFAM" id="SSF52540">
    <property type="entry name" value="P-loop containing nucleoside triphosphate hydrolases"/>
    <property type="match status" value="1"/>
</dbReference>
<evidence type="ECO:0000256" key="7">
    <source>
        <dbReference type="SAM" id="Phobius"/>
    </source>
</evidence>
<keyword evidence="3" id="KW-1003">Cell membrane</keyword>
<feature type="transmembrane region" description="Helical" evidence="7">
    <location>
        <begin position="49"/>
        <end position="72"/>
    </location>
</feature>
<dbReference type="CDD" id="cd01127">
    <property type="entry name" value="TrwB_TraG_TraD_VirD4"/>
    <property type="match status" value="2"/>
</dbReference>
<dbReference type="InterPro" id="IPR051539">
    <property type="entry name" value="T4SS-coupling_protein"/>
</dbReference>
<dbReference type="PANTHER" id="PTHR37937:SF1">
    <property type="entry name" value="CONJUGATIVE TRANSFER: DNA TRANSPORT"/>
    <property type="match status" value="1"/>
</dbReference>
<comment type="caution">
    <text evidence="8">The sequence shown here is derived from an EMBL/GenBank/DDBJ whole genome shotgun (WGS) entry which is preliminary data.</text>
</comment>
<feature type="transmembrane region" description="Helical" evidence="7">
    <location>
        <begin position="7"/>
        <end position="29"/>
    </location>
</feature>
<accession>A0AB35INC5</accession>
<evidence type="ECO:0000256" key="2">
    <source>
        <dbReference type="ARBA" id="ARBA00008806"/>
    </source>
</evidence>
<dbReference type="Proteomes" id="UP001211987">
    <property type="component" value="Unassembled WGS sequence"/>
</dbReference>
<dbReference type="InterPro" id="IPR003688">
    <property type="entry name" value="TraG/VirD4"/>
</dbReference>
<dbReference type="AlphaFoldDB" id="A0AB35INC5"/>
<dbReference type="Gene3D" id="3.40.50.300">
    <property type="entry name" value="P-loop containing nucleotide triphosphate hydrolases"/>
    <property type="match status" value="2"/>
</dbReference>
<dbReference type="PANTHER" id="PTHR37937">
    <property type="entry name" value="CONJUGATIVE TRANSFER: DNA TRANSPORT"/>
    <property type="match status" value="1"/>
</dbReference>
<dbReference type="EMBL" id="JAQLKE010000023">
    <property type="protein sequence ID" value="MDB7084703.1"/>
    <property type="molecule type" value="Genomic_DNA"/>
</dbReference>
<evidence type="ECO:0000256" key="3">
    <source>
        <dbReference type="ARBA" id="ARBA00022475"/>
    </source>
</evidence>
<keyword evidence="6 7" id="KW-0472">Membrane</keyword>
<evidence type="ECO:0000256" key="1">
    <source>
        <dbReference type="ARBA" id="ARBA00004651"/>
    </source>
</evidence>
<dbReference type="InterPro" id="IPR027417">
    <property type="entry name" value="P-loop_NTPase"/>
</dbReference>
<sequence length="693" mass="80147">MKKWLNIIIGFFMSLFTVYFVAINFINVVYFHKIAWTLNFGLLFFNDQNLIFCILSLIVVIIWSEIVLNNLFGKNRKRWLTRDEKRRTSHLAKFKEIKPSLIRLSFDDNSLVETRLDRAEIRRNKKYRFLHDAETTLQQNLKNLLKTNIPPLIPVLSKYNKKHPVLKKYSIGDMKTYKRAGLVFSGGHNYMYVDPSDSHTLVLGTSNSGKSWSLVLEMLEGCRMAGESVVVNDPKGELAKFMKKKFESDGYQCYILNFVDPEYSNAWNPFEMAIQEWIKAEELIREKVLKQIKDYEQAVAKCKILGLPEPKRPKPIKADYSKAVELVMDVANTLCLEANPKDPIWTETARDMVAGAAIFLMERGEFEFVNFTNIRNLISEASKMISPDDAENYGISMARQTKLMRLYLDNYRSSEDDSVKLLDGYLKSSDNTESSFFSTFINKINLVTQNKAVERVLASNEIDLKSFGEKKTAVFLIVHDEKKTYYPISTMFVKQIYEALIKSARNEANLRLKVPLNMILDEFGNMPPVKDIDAMLTAARSRGIRITMIIQDFQQLSKQYGKEIATTIKGNVMNTVYLLAGADDTLEEISKSAGTEKVWNKDKKLYEDVRLFSKDRLKHFEMGEALFLSQRRHPYFTKLQPYDAYKFYKGGLESKYDYIDKPPIKYYGLADDFFNKGIENWITEDSETNVIGL</sequence>
<evidence type="ECO:0000313" key="9">
    <source>
        <dbReference type="Proteomes" id="UP001211987"/>
    </source>
</evidence>
<keyword evidence="5 7" id="KW-1133">Transmembrane helix</keyword>